<dbReference type="GO" id="GO:0031071">
    <property type="term" value="F:cysteine desulfurase activity"/>
    <property type="evidence" value="ECO:0007669"/>
    <property type="project" value="UniProtKB-EC"/>
</dbReference>
<accession>F9NXL2</accession>
<keyword evidence="4" id="KW-0808">Transferase</keyword>
<evidence type="ECO:0000313" key="9">
    <source>
        <dbReference type="Proteomes" id="UP000007832"/>
    </source>
</evidence>
<dbReference type="AlphaFoldDB" id="F9NXL2"/>
<comment type="similarity">
    <text evidence="2">Belongs to the class-V pyridoxal-phosphate-dependent aminotransferase family. Csd subfamily.</text>
</comment>
<dbReference type="PATRIC" id="fig|1051006.4.peg.1926"/>
<evidence type="ECO:0000259" key="7">
    <source>
        <dbReference type="Pfam" id="PF00266"/>
    </source>
</evidence>
<dbReference type="SUPFAM" id="SSF53383">
    <property type="entry name" value="PLP-dependent transferases"/>
    <property type="match status" value="1"/>
</dbReference>
<dbReference type="Proteomes" id="UP000007832">
    <property type="component" value="Unassembled WGS sequence"/>
</dbReference>
<dbReference type="EMBL" id="AFUN01000043">
    <property type="protein sequence ID" value="EGR95084.1"/>
    <property type="molecule type" value="Genomic_DNA"/>
</dbReference>
<dbReference type="CDD" id="cd06453">
    <property type="entry name" value="SufS_like"/>
    <property type="match status" value="1"/>
</dbReference>
<dbReference type="PANTHER" id="PTHR43586:SF8">
    <property type="entry name" value="CYSTEINE DESULFURASE 1, CHLOROPLASTIC"/>
    <property type="match status" value="1"/>
</dbReference>
<dbReference type="Pfam" id="PF00266">
    <property type="entry name" value="Aminotran_5"/>
    <property type="match status" value="1"/>
</dbReference>
<dbReference type="InterPro" id="IPR015421">
    <property type="entry name" value="PyrdxlP-dep_Trfase_major"/>
</dbReference>
<evidence type="ECO:0000256" key="2">
    <source>
        <dbReference type="ARBA" id="ARBA00010447"/>
    </source>
</evidence>
<comment type="catalytic activity">
    <reaction evidence="6">
        <text>(sulfur carrier)-H + L-cysteine = (sulfur carrier)-SH + L-alanine</text>
        <dbReference type="Rhea" id="RHEA:43892"/>
        <dbReference type="Rhea" id="RHEA-COMP:14737"/>
        <dbReference type="Rhea" id="RHEA-COMP:14739"/>
        <dbReference type="ChEBI" id="CHEBI:29917"/>
        <dbReference type="ChEBI" id="CHEBI:35235"/>
        <dbReference type="ChEBI" id="CHEBI:57972"/>
        <dbReference type="ChEBI" id="CHEBI:64428"/>
        <dbReference type="EC" id="2.8.1.7"/>
    </reaction>
</comment>
<evidence type="ECO:0000256" key="4">
    <source>
        <dbReference type="ARBA" id="ARBA00022679"/>
    </source>
</evidence>
<dbReference type="EC" id="2.8.1.7" evidence="3"/>
<dbReference type="InterPro" id="IPR000192">
    <property type="entry name" value="Aminotrans_V_dom"/>
</dbReference>
<dbReference type="Gene3D" id="3.40.640.10">
    <property type="entry name" value="Type I PLP-dependent aspartate aminotransferase-like (Major domain)"/>
    <property type="match status" value="1"/>
</dbReference>
<dbReference type="NCBIfam" id="TIGR01979">
    <property type="entry name" value="sufS"/>
    <property type="match status" value="1"/>
</dbReference>
<feature type="domain" description="Aminotransferase class V" evidence="7">
    <location>
        <begin position="26"/>
        <end position="398"/>
    </location>
</feature>
<dbReference type="GO" id="GO:0030170">
    <property type="term" value="F:pyridoxal phosphate binding"/>
    <property type="evidence" value="ECO:0007669"/>
    <property type="project" value="InterPro"/>
</dbReference>
<keyword evidence="5" id="KW-0663">Pyridoxal phosphate</keyword>
<dbReference type="PANTHER" id="PTHR43586">
    <property type="entry name" value="CYSTEINE DESULFURASE"/>
    <property type="match status" value="1"/>
</dbReference>
<gene>
    <name evidence="8" type="ORF">HMPREF1162_1011</name>
</gene>
<name>F9NXL2_9ACTN</name>
<sequence length="414" mass="44579">MMSYDVEKIRKDFPILSTRVGEYPLTYLDSANTSQKPQVVIDALGEHYARHNANVARAMHQLGLAATQAYEGGRERIARFIGAARPEEVVALSNASEALNLCAYTLSERLGPGDEVVISVMEHHSNLVPWQIVCQRTGATLRWFDITADGRLDLDKAEAEGLINERTKVVSLTLASNVLGTINPIARIAEQAHLVGAVMVVDASQAVPQMPVDVTTLGADLVAFTGHKMCGPTGIGILWGRYDLLAELPPFLGGGEMIEVVRMEGSTYAEPPHRFEAGTPPIAQLAALGVAADYLDGIGMEAIAEHEHELATRMLEGLQTVKGVRILGPIDATARTGTVSFTIEGVHPHDAMSIMDGHGVAVRGGHHCARPLHERLGIQSSLRASSYLYSTTDEVDRLVESVEYARNFFAGGAA</sequence>
<proteinExistence type="inferred from homology"/>
<organism evidence="8 9">
    <name type="scientific">[Propionibacterium] namnetense SK182B-JCVI</name>
    <dbReference type="NCBI Taxonomy" id="1051006"/>
    <lineage>
        <taxon>Bacteria</taxon>
        <taxon>Bacillati</taxon>
        <taxon>Actinomycetota</taxon>
        <taxon>Actinomycetes</taxon>
        <taxon>Propionibacteriales</taxon>
        <taxon>Propionibacteriaceae</taxon>
        <taxon>Cutibacterium</taxon>
    </lineage>
</organism>
<evidence type="ECO:0000256" key="3">
    <source>
        <dbReference type="ARBA" id="ARBA00012239"/>
    </source>
</evidence>
<evidence type="ECO:0000256" key="6">
    <source>
        <dbReference type="ARBA" id="ARBA00050776"/>
    </source>
</evidence>
<evidence type="ECO:0000256" key="5">
    <source>
        <dbReference type="ARBA" id="ARBA00022898"/>
    </source>
</evidence>
<dbReference type="InterPro" id="IPR015424">
    <property type="entry name" value="PyrdxlP-dep_Trfase"/>
</dbReference>
<dbReference type="STRING" id="1574624.GCA_001642025_00930"/>
<comment type="caution">
    <text evidence="8">The sequence shown here is derived from an EMBL/GenBank/DDBJ whole genome shotgun (WGS) entry which is preliminary data.</text>
</comment>
<evidence type="ECO:0000313" key="8">
    <source>
        <dbReference type="EMBL" id="EGR95084.1"/>
    </source>
</evidence>
<reference evidence="8 9" key="1">
    <citation type="submission" date="2011-07" db="EMBL/GenBank/DDBJ databases">
        <title>Genome Sequence of Propionibacterium acnes SK182B-JCVI.</title>
        <authorList>
            <person name="Durkin A.S."/>
            <person name="Madupu R."/>
            <person name="Hostetler J."/>
            <person name="Radune D."/>
            <person name="Torralba M."/>
            <person name="Methe B."/>
            <person name="Sutton G."/>
            <person name="Strausberg R.L."/>
            <person name="Nelson K.E."/>
        </authorList>
    </citation>
    <scope>NUCLEOTIDE SEQUENCE [LARGE SCALE GENOMIC DNA]</scope>
    <source>
        <strain evidence="8 9">SK182B-JCVI</strain>
    </source>
</reference>
<dbReference type="InterPro" id="IPR010970">
    <property type="entry name" value="Cys_dSase_SufS"/>
</dbReference>
<dbReference type="Gene3D" id="3.90.1150.10">
    <property type="entry name" value="Aspartate Aminotransferase, domain 1"/>
    <property type="match status" value="1"/>
</dbReference>
<evidence type="ECO:0000256" key="1">
    <source>
        <dbReference type="ARBA" id="ARBA00001933"/>
    </source>
</evidence>
<dbReference type="GO" id="GO:0006534">
    <property type="term" value="P:cysteine metabolic process"/>
    <property type="evidence" value="ECO:0007669"/>
    <property type="project" value="InterPro"/>
</dbReference>
<dbReference type="eggNOG" id="COG0520">
    <property type="taxonomic scope" value="Bacteria"/>
</dbReference>
<comment type="cofactor">
    <cofactor evidence="1">
        <name>pyridoxal 5'-phosphate</name>
        <dbReference type="ChEBI" id="CHEBI:597326"/>
    </cofactor>
</comment>
<protein>
    <recommendedName>
        <fullName evidence="3">cysteine desulfurase</fullName>
        <ecNumber evidence="3">2.8.1.7</ecNumber>
    </recommendedName>
</protein>
<dbReference type="InterPro" id="IPR015422">
    <property type="entry name" value="PyrdxlP-dep_Trfase_small"/>
</dbReference>